<dbReference type="InterPro" id="IPR003481">
    <property type="entry name" value="FliD_N"/>
</dbReference>
<sequence>MALTATGMGSGLDINAIVSSLVNAQKAPKEASFDAQESGLKAQISAFGNLKSTLAKFSESLESLSKASFFSSSTAELSKDGFFSVTTSENSTPGRYQVKVNQLASQHKVALNAVNDVTSPVGEGTVTLGVGGENFDIIVGPTDSLQDVMRAINDSPENSGVQASIVNSDEGARLVLTSSETGTSNALEISATNSGSGTSLTDLFGSQSDNQSPSTSKLTQLQQPLDAIIEIDGLVVTSSTNKVDNVINGISLDLTETTGGEPVWISVAKDQEKITEALVAFVDAYNEIQDLISKDSSYNAETESGGPLQGDSLVRGLSSQLKSQVMNLVDGKALSEFGITSDRYGKLEIDEGKMAAALEDGQLDPAHFFANSEDGLAVGFNELLERYTQTGGLLDGRDKSLNGQIDRIDDQREDLAYRMEALEARLYKQFNAMDLIVSQLNAQGASLQSRFDSLPGLVRT</sequence>
<dbReference type="PANTHER" id="PTHR30288:SF0">
    <property type="entry name" value="FLAGELLAR HOOK-ASSOCIATED PROTEIN 2"/>
    <property type="match status" value="1"/>
</dbReference>
<comment type="subunit">
    <text evidence="2 5">Homopentamer.</text>
</comment>
<feature type="domain" description="Flagellar hook-associated protein 2 N-terminal" evidence="7">
    <location>
        <begin position="10"/>
        <end position="107"/>
    </location>
</feature>
<reference evidence="9" key="1">
    <citation type="journal article" date="2014" name="Int. J. Syst. Evol. Microbiol.">
        <title>Complete genome sequence of Corynebacterium casei LMG S-19264T (=DSM 44701T), isolated from a smear-ripened cheese.</title>
        <authorList>
            <consortium name="US DOE Joint Genome Institute (JGI-PGF)"/>
            <person name="Walter F."/>
            <person name="Albersmeier A."/>
            <person name="Kalinowski J."/>
            <person name="Ruckert C."/>
        </authorList>
    </citation>
    <scope>NUCLEOTIDE SEQUENCE</scope>
    <source>
        <strain evidence="9">NBRC 101628</strain>
    </source>
</reference>
<dbReference type="InterPro" id="IPR010809">
    <property type="entry name" value="FliD_C"/>
</dbReference>
<protein>
    <recommendedName>
        <fullName evidence="5">Flagellar hook-associated protein 2</fullName>
        <shortName evidence="5">HAP2</shortName>
    </recommendedName>
    <alternativeName>
        <fullName evidence="5">Flagellar cap protein</fullName>
    </alternativeName>
</protein>
<gene>
    <name evidence="9" type="primary">fliD</name>
    <name evidence="9" type="ORF">GCM10007895_02870</name>
</gene>
<evidence type="ECO:0000256" key="1">
    <source>
        <dbReference type="ARBA" id="ARBA00009764"/>
    </source>
</evidence>
<dbReference type="GO" id="GO:0007155">
    <property type="term" value="P:cell adhesion"/>
    <property type="evidence" value="ECO:0007669"/>
    <property type="project" value="InterPro"/>
</dbReference>
<evidence type="ECO:0000259" key="7">
    <source>
        <dbReference type="Pfam" id="PF02465"/>
    </source>
</evidence>
<keyword evidence="9" id="KW-0969">Cilium</keyword>
<dbReference type="InterPro" id="IPR040026">
    <property type="entry name" value="FliD"/>
</dbReference>
<evidence type="ECO:0000256" key="2">
    <source>
        <dbReference type="ARBA" id="ARBA00011255"/>
    </source>
</evidence>
<keyword evidence="4 5" id="KW-0975">Bacterial flagellum</keyword>
<dbReference type="Pfam" id="PF07196">
    <property type="entry name" value="Flagellin_IN"/>
    <property type="match status" value="1"/>
</dbReference>
<comment type="function">
    <text evidence="5">Required for morphogenesis and for the elongation of the flagellar filament by facilitating polymerization of the flagellin monomers at the tip of growing filament. Forms a capping structure, which prevents flagellin subunits (transported through the central channel of the flagellum) from leaking out without polymerization at the distal end.</text>
</comment>
<evidence type="ECO:0000313" key="10">
    <source>
        <dbReference type="Proteomes" id="UP001161422"/>
    </source>
</evidence>
<dbReference type="GO" id="GO:0009424">
    <property type="term" value="C:bacterial-type flagellum hook"/>
    <property type="evidence" value="ECO:0007669"/>
    <property type="project" value="UniProtKB-UniRule"/>
</dbReference>
<keyword evidence="3" id="KW-0175">Coiled coil</keyword>
<accession>A0AA37RRF6</accession>
<dbReference type="Pfam" id="PF02465">
    <property type="entry name" value="FliD_N"/>
    <property type="match status" value="1"/>
</dbReference>
<dbReference type="EMBL" id="BSNC01000001">
    <property type="protein sequence ID" value="GLP94981.1"/>
    <property type="molecule type" value="Genomic_DNA"/>
</dbReference>
<dbReference type="AlphaFoldDB" id="A0AA37RRF6"/>
<dbReference type="Pfam" id="PF07195">
    <property type="entry name" value="FliD_C"/>
    <property type="match status" value="1"/>
</dbReference>
<feature type="region of interest" description="Disordered" evidence="6">
    <location>
        <begin position="198"/>
        <end position="218"/>
    </location>
</feature>
<reference evidence="9" key="2">
    <citation type="submission" date="2023-01" db="EMBL/GenBank/DDBJ databases">
        <title>Draft genome sequence of Paraferrimonas sedimenticola strain NBRC 101628.</title>
        <authorList>
            <person name="Sun Q."/>
            <person name="Mori K."/>
        </authorList>
    </citation>
    <scope>NUCLEOTIDE SEQUENCE</scope>
    <source>
        <strain evidence="9">NBRC 101628</strain>
    </source>
</reference>
<evidence type="ECO:0000313" key="9">
    <source>
        <dbReference type="EMBL" id="GLP94981.1"/>
    </source>
</evidence>
<evidence type="ECO:0000256" key="5">
    <source>
        <dbReference type="RuleBase" id="RU362066"/>
    </source>
</evidence>
<comment type="subcellular location">
    <subcellularLocation>
        <location evidence="5">Secreted</location>
    </subcellularLocation>
    <subcellularLocation>
        <location evidence="5">Bacterial flagellum</location>
    </subcellularLocation>
</comment>
<evidence type="ECO:0000256" key="3">
    <source>
        <dbReference type="ARBA" id="ARBA00023054"/>
    </source>
</evidence>
<dbReference type="Proteomes" id="UP001161422">
    <property type="component" value="Unassembled WGS sequence"/>
</dbReference>
<dbReference type="GO" id="GO:0009421">
    <property type="term" value="C:bacterial-type flagellum filament cap"/>
    <property type="evidence" value="ECO:0007669"/>
    <property type="project" value="InterPro"/>
</dbReference>
<dbReference type="InterPro" id="IPR010810">
    <property type="entry name" value="Flagellin_hook_IN_motif"/>
</dbReference>
<keyword evidence="10" id="KW-1185">Reference proteome</keyword>
<comment type="similarity">
    <text evidence="1 5">Belongs to the FliD family.</text>
</comment>
<keyword evidence="9" id="KW-0282">Flagellum</keyword>
<comment type="caution">
    <text evidence="9">The sequence shown here is derived from an EMBL/GenBank/DDBJ whole genome shotgun (WGS) entry which is preliminary data.</text>
</comment>
<name>A0AA37RRF6_9GAMM</name>
<evidence type="ECO:0000256" key="4">
    <source>
        <dbReference type="ARBA" id="ARBA00023143"/>
    </source>
</evidence>
<proteinExistence type="inferred from homology"/>
<dbReference type="RefSeq" id="WP_095505980.1">
    <property type="nucleotide sequence ID" value="NZ_BSNC01000001.1"/>
</dbReference>
<evidence type="ECO:0000259" key="8">
    <source>
        <dbReference type="Pfam" id="PF07195"/>
    </source>
</evidence>
<organism evidence="9 10">
    <name type="scientific">Paraferrimonas sedimenticola</name>
    <dbReference type="NCBI Taxonomy" id="375674"/>
    <lineage>
        <taxon>Bacteria</taxon>
        <taxon>Pseudomonadati</taxon>
        <taxon>Pseudomonadota</taxon>
        <taxon>Gammaproteobacteria</taxon>
        <taxon>Alteromonadales</taxon>
        <taxon>Ferrimonadaceae</taxon>
        <taxon>Paraferrimonas</taxon>
    </lineage>
</organism>
<dbReference type="GO" id="GO:0071973">
    <property type="term" value="P:bacterial-type flagellum-dependent cell motility"/>
    <property type="evidence" value="ECO:0007669"/>
    <property type="project" value="TreeGrafter"/>
</dbReference>
<evidence type="ECO:0000256" key="6">
    <source>
        <dbReference type="SAM" id="MobiDB-lite"/>
    </source>
</evidence>
<keyword evidence="5" id="KW-0964">Secreted</keyword>
<dbReference type="PANTHER" id="PTHR30288">
    <property type="entry name" value="FLAGELLAR CAP/ASSEMBLY PROTEIN FLID"/>
    <property type="match status" value="1"/>
</dbReference>
<dbReference type="GO" id="GO:0005576">
    <property type="term" value="C:extracellular region"/>
    <property type="evidence" value="ECO:0007669"/>
    <property type="project" value="UniProtKB-SubCell"/>
</dbReference>
<feature type="domain" description="Flagellar hook-associated protein 2 C-terminal" evidence="8">
    <location>
        <begin position="226"/>
        <end position="442"/>
    </location>
</feature>
<keyword evidence="9" id="KW-0966">Cell projection</keyword>